<dbReference type="SUPFAM" id="SSF46689">
    <property type="entry name" value="Homeodomain-like"/>
    <property type="match status" value="1"/>
</dbReference>
<dbReference type="GO" id="GO:0003677">
    <property type="term" value="F:DNA binding"/>
    <property type="evidence" value="ECO:0007669"/>
    <property type="project" value="UniProtKB-KW"/>
</dbReference>
<protein>
    <recommendedName>
        <fullName evidence="3">HTH CENPB-type domain-containing protein</fullName>
    </recommendedName>
</protein>
<reference evidence="4" key="1">
    <citation type="submission" date="2022-08" db="EMBL/GenBank/DDBJ databases">
        <authorList>
            <consortium name="DOE Joint Genome Institute"/>
            <person name="Min B."/>
            <person name="Riley R."/>
            <person name="Sierra-Patev S."/>
            <person name="Naranjo-Ortiz M."/>
            <person name="Looney B."/>
            <person name="Konkel Z."/>
            <person name="Slot J.C."/>
            <person name="Sakamoto Y."/>
            <person name="Steenwyk J.L."/>
            <person name="Rokas A."/>
            <person name="Carro J."/>
            <person name="Camarero S."/>
            <person name="Ferreira P."/>
            <person name="Molpeceres G."/>
            <person name="Ruiz-Duenas F.J."/>
            <person name="Serrano A."/>
            <person name="Henrissat B."/>
            <person name="Drula E."/>
            <person name="Hughes K.W."/>
            <person name="Mata J.L."/>
            <person name="Ishikawa N.K."/>
            <person name="Vargas-Isla R."/>
            <person name="Ushijima S."/>
            <person name="Smith C.A."/>
            <person name="Ahrendt S."/>
            <person name="Andreopoulos W."/>
            <person name="He G."/>
            <person name="Labutti K."/>
            <person name="Lipzen A."/>
            <person name="Ng V."/>
            <person name="Sandor L."/>
            <person name="Barry K."/>
            <person name="Martinez A.T."/>
            <person name="Xiao Y."/>
            <person name="Gibbons J.G."/>
            <person name="Terashima K."/>
            <person name="Hibbett D.S."/>
            <person name="Grigoriev I.V."/>
        </authorList>
    </citation>
    <scope>NUCLEOTIDE SEQUENCE</scope>
    <source>
        <strain evidence="4">TFB7829</strain>
    </source>
</reference>
<keyword evidence="1" id="KW-0238">DNA-binding</keyword>
<evidence type="ECO:0000313" key="4">
    <source>
        <dbReference type="EMBL" id="KAJ3979034.1"/>
    </source>
</evidence>
<dbReference type="AlphaFoldDB" id="A0AA38PP43"/>
<proteinExistence type="predicted"/>
<evidence type="ECO:0000256" key="2">
    <source>
        <dbReference type="SAM" id="MobiDB-lite"/>
    </source>
</evidence>
<dbReference type="Proteomes" id="UP001163850">
    <property type="component" value="Unassembled WGS sequence"/>
</dbReference>
<dbReference type="InterPro" id="IPR009057">
    <property type="entry name" value="Homeodomain-like_sf"/>
</dbReference>
<comment type="caution">
    <text evidence="4">The sequence shown here is derived from an EMBL/GenBank/DDBJ whole genome shotgun (WGS) entry which is preliminary data.</text>
</comment>
<dbReference type="PROSITE" id="PS51253">
    <property type="entry name" value="HTH_CENPB"/>
    <property type="match status" value="1"/>
</dbReference>
<organism evidence="4 5">
    <name type="scientific">Lentinula detonsa</name>
    <dbReference type="NCBI Taxonomy" id="2804962"/>
    <lineage>
        <taxon>Eukaryota</taxon>
        <taxon>Fungi</taxon>
        <taxon>Dikarya</taxon>
        <taxon>Basidiomycota</taxon>
        <taxon>Agaricomycotina</taxon>
        <taxon>Agaricomycetes</taxon>
        <taxon>Agaricomycetidae</taxon>
        <taxon>Agaricales</taxon>
        <taxon>Marasmiineae</taxon>
        <taxon>Omphalotaceae</taxon>
        <taxon>Lentinula</taxon>
    </lineage>
</organism>
<name>A0AA38PP43_9AGAR</name>
<evidence type="ECO:0000313" key="5">
    <source>
        <dbReference type="Proteomes" id="UP001163850"/>
    </source>
</evidence>
<evidence type="ECO:0000256" key="1">
    <source>
        <dbReference type="ARBA" id="ARBA00023125"/>
    </source>
</evidence>
<dbReference type="InterPro" id="IPR006600">
    <property type="entry name" value="HTH_CenpB_DNA-bd_dom"/>
</dbReference>
<feature type="domain" description="HTH CENPB-type" evidence="3">
    <location>
        <begin position="68"/>
        <end position="141"/>
    </location>
</feature>
<gene>
    <name evidence="4" type="ORF">F5890DRAFT_1421919</name>
</gene>
<evidence type="ECO:0000259" key="3">
    <source>
        <dbReference type="PROSITE" id="PS51253"/>
    </source>
</evidence>
<sequence length="261" mass="30011">MTVPKNLRGTKRKPQRVNDDVEQRLQSPKEALLCSTNSKYRASQAARDFNVPYDTLRNRLRGVQQRRQAHQNEVLLTAGEKKVVVEWIKFLGFAGVPVCKRTIRPKIKAILEAKGRRVTDRSVSKSWLRGFLHENKDSLKVARGSGLDPKRAQAFNFTTVNRYFDQLGGILTENEIPWENVYNMDEKGVQMGGGRKNSQVKFIFSRGDKKQYWQRSDDFQLVTIINCVCADGTAPIKPSFVFPGTRMYSEWMDVDEDIMYV</sequence>
<accession>A0AA38PP43</accession>
<feature type="region of interest" description="Disordered" evidence="2">
    <location>
        <begin position="1"/>
        <end position="22"/>
    </location>
</feature>
<dbReference type="EMBL" id="MU802533">
    <property type="protein sequence ID" value="KAJ3979034.1"/>
    <property type="molecule type" value="Genomic_DNA"/>
</dbReference>